<dbReference type="InterPro" id="IPR013986">
    <property type="entry name" value="DExx_box_DNA_helicase_dom_sf"/>
</dbReference>
<evidence type="ECO:0000313" key="13">
    <source>
        <dbReference type="EMBL" id="MEE4024602.1"/>
    </source>
</evidence>
<dbReference type="PANTHER" id="PTHR30591:SF1">
    <property type="entry name" value="RECBCD ENZYME SUBUNIT RECC"/>
    <property type="match status" value="1"/>
</dbReference>
<comment type="caution">
    <text evidence="13">The sequence shown here is derived from an EMBL/GenBank/DDBJ whole genome shotgun (WGS) entry which is preliminary data.</text>
</comment>
<comment type="function">
    <text evidence="10">A helicase/nuclease that prepares dsDNA breaks (DSB) for recombinational DNA repair. Binds to DSBs and unwinds DNA via a highly rapid and processive ATP-dependent bidirectional helicase activity. Unwinds dsDNA until it encounters a Chi (crossover hotspot instigator) sequence from the 3' direction. Cuts ssDNA a few nucleotides 3' to the Chi site. The properties and activities of the enzyme are changed at Chi. The Chi-altered holoenzyme produces a long 3'-ssDNA overhang and facilitates RecA-binding to the ssDNA for homologous DNA recombination and repair. Holoenzyme degrades any linearized DNA that is unable to undergo homologous recombination. In the holoenzyme this subunit recognizes the wild-type Chi sequence, and when added to isolated RecB increases its ATP-dependent helicase processivity.</text>
</comment>
<evidence type="ECO:0000256" key="3">
    <source>
        <dbReference type="ARBA" id="ARBA00022763"/>
    </source>
</evidence>
<keyword evidence="5 10" id="KW-0347">Helicase</keyword>
<dbReference type="NCBIfam" id="TIGR01450">
    <property type="entry name" value="recC"/>
    <property type="match status" value="1"/>
</dbReference>
<evidence type="ECO:0000313" key="14">
    <source>
        <dbReference type="Proteomes" id="UP001335729"/>
    </source>
</evidence>
<dbReference type="Proteomes" id="UP001335729">
    <property type="component" value="Unassembled WGS sequence"/>
</dbReference>
<keyword evidence="7 10" id="KW-0067">ATP-binding</keyword>
<evidence type="ECO:0000256" key="2">
    <source>
        <dbReference type="ARBA" id="ARBA00022741"/>
    </source>
</evidence>
<keyword evidence="4 10" id="KW-0378">Hydrolase</keyword>
<name>A0ABU7MW83_9ACTN</name>
<protein>
    <recommendedName>
        <fullName evidence="10">RecBCD enzyme subunit RecC</fullName>
    </recommendedName>
    <alternativeName>
        <fullName evidence="10">Exonuclease V subunit RecC</fullName>
        <shortName evidence="10">ExoV subunit RecC</shortName>
    </alternativeName>
    <alternativeName>
        <fullName evidence="10">Helicase/nuclease RecBCD subunit RecC</fullName>
    </alternativeName>
</protein>
<reference evidence="13 14" key="1">
    <citation type="submission" date="2024-01" db="EMBL/GenBank/DDBJ databases">
        <title>Draft genome sequence of Gordonia sp. PKS22-38.</title>
        <authorList>
            <person name="Suphannarot A."/>
            <person name="Mingma R."/>
        </authorList>
    </citation>
    <scope>NUCLEOTIDE SEQUENCE [LARGE SCALE GENOMIC DNA]</scope>
    <source>
        <strain evidence="13 14">PKS22-38</strain>
    </source>
</reference>
<evidence type="ECO:0000256" key="6">
    <source>
        <dbReference type="ARBA" id="ARBA00022839"/>
    </source>
</evidence>
<evidence type="ECO:0000256" key="1">
    <source>
        <dbReference type="ARBA" id="ARBA00022722"/>
    </source>
</evidence>
<keyword evidence="9 10" id="KW-0234">DNA repair</keyword>
<keyword evidence="6 10" id="KW-0269">Exonuclease</keyword>
<dbReference type="Gene3D" id="1.10.10.990">
    <property type="match status" value="1"/>
</dbReference>
<dbReference type="InterPro" id="IPR041500">
    <property type="entry name" value="RecC_C"/>
</dbReference>
<comment type="similarity">
    <text evidence="10">Belongs to the RecC family.</text>
</comment>
<keyword evidence="2 10" id="KW-0547">Nucleotide-binding</keyword>
<dbReference type="InterPro" id="IPR027417">
    <property type="entry name" value="P-loop_NTPase"/>
</dbReference>
<evidence type="ECO:0000256" key="4">
    <source>
        <dbReference type="ARBA" id="ARBA00022801"/>
    </source>
</evidence>
<dbReference type="Gene3D" id="1.10.10.160">
    <property type="match status" value="1"/>
</dbReference>
<feature type="domain" description="RecC C-terminal" evidence="12">
    <location>
        <begin position="828"/>
        <end position="1057"/>
    </location>
</feature>
<dbReference type="SUPFAM" id="SSF52980">
    <property type="entry name" value="Restriction endonuclease-like"/>
    <property type="match status" value="1"/>
</dbReference>
<evidence type="ECO:0000259" key="12">
    <source>
        <dbReference type="Pfam" id="PF17946"/>
    </source>
</evidence>
<feature type="region of interest" description="Disordered" evidence="11">
    <location>
        <begin position="354"/>
        <end position="373"/>
    </location>
</feature>
<accession>A0ABU7MW83</accession>
<dbReference type="Gene3D" id="3.40.50.300">
    <property type="entry name" value="P-loop containing nucleotide triphosphate hydrolases"/>
    <property type="match status" value="2"/>
</dbReference>
<dbReference type="Pfam" id="PF04257">
    <property type="entry name" value="Exonuc_V_gamma"/>
    <property type="match status" value="1"/>
</dbReference>
<proteinExistence type="inferred from homology"/>
<dbReference type="HAMAP" id="MF_01486">
    <property type="entry name" value="RecC"/>
    <property type="match status" value="1"/>
</dbReference>
<dbReference type="Pfam" id="PF17946">
    <property type="entry name" value="RecC_C"/>
    <property type="match status" value="1"/>
</dbReference>
<dbReference type="GO" id="GO:0008854">
    <property type="term" value="F:exodeoxyribonuclease V activity"/>
    <property type="evidence" value="ECO:0007669"/>
    <property type="project" value="UniProtKB-EC"/>
</dbReference>
<keyword evidence="8 10" id="KW-0238">DNA-binding</keyword>
<gene>
    <name evidence="10 13" type="primary">recC</name>
    <name evidence="13" type="ORF">V1Y59_16065</name>
</gene>
<dbReference type="PIRSF" id="PIRSF000980">
    <property type="entry name" value="RecC"/>
    <property type="match status" value="1"/>
</dbReference>
<keyword evidence="1 10" id="KW-0540">Nuclease</keyword>
<evidence type="ECO:0000256" key="8">
    <source>
        <dbReference type="ARBA" id="ARBA00023125"/>
    </source>
</evidence>
<evidence type="ECO:0000256" key="5">
    <source>
        <dbReference type="ARBA" id="ARBA00022806"/>
    </source>
</evidence>
<sequence>MFHLHRAERTDALADALTDLLVTPLSDPMTTEVVAVPAPGVERWLQQRLATALGTSGLGTSGLGTSGLGTSGAHDGVAANLDFLSPAALTDRVLDDALGVVDGRGRRRDDDAPAAQRWRPSAMTWPVLRVLDDMVDDPRLAVLARHVGSGGAADDHRRGRRYATARQIAGLFDSYGRQRPTMLADWASGADTDGAGSSVPIDLAWQPDFWRAVRAEIGIAHPAETLAACCAAIREGPEVTDLPERLSVFGPTRVTETLRQVLAAVAVHRDVHLFAPHPSPALWATIDALGPSGSLRRADNPAPRLSHPVLAGLSRDVQELQRRVSPVADRVEHHPPVSPAARPSVLTTLQTGLADDLPPQASRPPDSSVEVHSCHGAERQVEVLRDRLLHLFAADPTLQPRDVLVMCPDVESFAPVIRGAFGQPGIGHPAFELRVRLADRGLRHTNAVLDVIAAVVELAAGRVTAGAVLDLLGRAPVRRRFDFTDDDLEIIREWLEGSNIRWAIDDAQRARYGLAGFGQGTFESGLDRVILGAVAEEADGEWLDTALPLAGVESTEIDLAGRFDEFIDRLSATLIALSGTHPSSIWVDALARIADALVRTDADEEWQRAQALRAIATVFEEVSADAGRGGGPVELRLGDIRDLVAGLVAAAPTRANFRTGELTVCSMVPMRSVPHRVIVLLGVDGDAFPRAVRQDGDDILGRAPLLGERNPRDEDRQLFLDAICAAEEHLLVFYSGADPVSGQRIPPAVVVSELIDAVAAITGQPDSCLRRHTLHAFDTRNFRPGAVTGIDGPFSFDAGLFAGARASATTREIAPRIADLRLDAAGADDIELTSLVAFLTNPIEGFVRQRLGARIPDEERPHADQLDVSLGPLDRWAIGDRFLARMLAGTDLATCQAAELRRGTLPPFAFGTRELSDISADVEAVFGAATSARVGSSSTIDLVVPLPDGRRLYGTVGDIYDGTVVTATYSKLRAKQRLTAWIRLLAVAAAGTVPDDGVRAAVVVGRRPARSGGVARSLLAVPDNPIEILTSLIALRDVGLSQVLPLPLDPAAEFADHHRRSGREDRALPAANRAFGGDFGAGTDRYVRLVFGGDVTIPVDFDVLLREMIPPTGTWADGIDLPGEPGESVFGALARLVWQPLMDHETVT</sequence>
<dbReference type="EMBL" id="JAZDUE010000013">
    <property type="protein sequence ID" value="MEE4024602.1"/>
    <property type="molecule type" value="Genomic_DNA"/>
</dbReference>
<dbReference type="InterPro" id="IPR011335">
    <property type="entry name" value="Restrct_endonuc-II-like"/>
</dbReference>
<keyword evidence="3 10" id="KW-0227">DNA damage</keyword>
<comment type="subunit">
    <text evidence="10">Heterotrimer of RecB, RecC and RecD. All subunits contribute to DNA-binding.</text>
</comment>
<dbReference type="SUPFAM" id="SSF52540">
    <property type="entry name" value="P-loop containing nucleoside triphosphate hydrolases"/>
    <property type="match status" value="2"/>
</dbReference>
<organism evidence="13 14">
    <name type="scientific">Gordonia prachuapensis</name>
    <dbReference type="NCBI Taxonomy" id="3115651"/>
    <lineage>
        <taxon>Bacteria</taxon>
        <taxon>Bacillati</taxon>
        <taxon>Actinomycetota</taxon>
        <taxon>Actinomycetes</taxon>
        <taxon>Mycobacteriales</taxon>
        <taxon>Gordoniaceae</taxon>
        <taxon>Gordonia</taxon>
    </lineage>
</organism>
<dbReference type="RefSeq" id="WP_330505961.1">
    <property type="nucleotide sequence ID" value="NZ_JAZDUE010000013.1"/>
</dbReference>
<keyword evidence="14" id="KW-1185">Reference proteome</keyword>
<dbReference type="InterPro" id="IPR006697">
    <property type="entry name" value="RecC"/>
</dbReference>
<evidence type="ECO:0000256" key="11">
    <source>
        <dbReference type="SAM" id="MobiDB-lite"/>
    </source>
</evidence>
<evidence type="ECO:0000256" key="10">
    <source>
        <dbReference type="HAMAP-Rule" id="MF_01486"/>
    </source>
</evidence>
<evidence type="ECO:0000256" key="9">
    <source>
        <dbReference type="ARBA" id="ARBA00023204"/>
    </source>
</evidence>
<comment type="miscellaneous">
    <text evidence="10">In the RecBCD complex, RecB has a slow 3'-5' helicase, an exonuclease activity and loads RecA onto ssDNA, RecD has a fast 5'-3' helicase activity, while RecC stimulates the ATPase and processivity of the RecB helicase and contributes to recognition of the Chi site.</text>
</comment>
<dbReference type="PANTHER" id="PTHR30591">
    <property type="entry name" value="RECBCD ENZYME SUBUNIT RECC"/>
    <property type="match status" value="1"/>
</dbReference>
<dbReference type="Gene3D" id="3.40.50.10930">
    <property type="match status" value="1"/>
</dbReference>
<evidence type="ECO:0000256" key="7">
    <source>
        <dbReference type="ARBA" id="ARBA00022840"/>
    </source>
</evidence>